<dbReference type="PANTHER" id="PTHR30469">
    <property type="entry name" value="MULTIDRUG RESISTANCE PROTEIN MDTA"/>
    <property type="match status" value="1"/>
</dbReference>
<evidence type="ECO:0000313" key="4">
    <source>
        <dbReference type="Proteomes" id="UP000192906"/>
    </source>
</evidence>
<dbReference type="InterPro" id="IPR006143">
    <property type="entry name" value="RND_pump_MFP"/>
</dbReference>
<proteinExistence type="inferred from homology"/>
<dbReference type="GO" id="GO:1990281">
    <property type="term" value="C:efflux pump complex"/>
    <property type="evidence" value="ECO:0007669"/>
    <property type="project" value="TreeGrafter"/>
</dbReference>
<keyword evidence="4" id="KW-1185">Reference proteome</keyword>
<keyword evidence="2" id="KW-0472">Membrane</keyword>
<dbReference type="Proteomes" id="UP000192906">
    <property type="component" value="Unassembled WGS sequence"/>
</dbReference>
<evidence type="ECO:0000256" key="1">
    <source>
        <dbReference type="ARBA" id="ARBA00009477"/>
    </source>
</evidence>
<name>A0A1X7DN22_9BACT</name>
<dbReference type="Gene3D" id="1.10.287.470">
    <property type="entry name" value="Helix hairpin bin"/>
    <property type="match status" value="1"/>
</dbReference>
<dbReference type="OrthoDB" id="9806939at2"/>
<dbReference type="RefSeq" id="WP_085101881.1">
    <property type="nucleotide sequence ID" value="NZ_FWZU01000003.1"/>
</dbReference>
<keyword evidence="2" id="KW-0812">Transmembrane</keyword>
<accession>A0A1X7DN22</accession>
<dbReference type="GO" id="GO:0015562">
    <property type="term" value="F:efflux transmembrane transporter activity"/>
    <property type="evidence" value="ECO:0007669"/>
    <property type="project" value="TreeGrafter"/>
</dbReference>
<feature type="transmembrane region" description="Helical" evidence="2">
    <location>
        <begin position="12"/>
        <end position="34"/>
    </location>
</feature>
<sequence>MTKQIMYYVKNIGLKGIVPILIIVIAVFGARLLISTKPVATKKPPVVSAPLVNVMVVKAKDYNIWTPVMGTVQAACKISLEPQVAGKVISVSDKFIPGGYFEKGQEILRIDPLDYELEVKQQEASVVDADYNLKVEQGHQKVAGREWKLLKKSSGGTAQEATLALRKPHLEKAEADYSSAKAKLQQARVNLSRTIVRAPFSAMIESKVADLGANLGEQEEIATLVGTEEFWVMVSVPVDRLDRLVFPNAANGFKGSVARVISGSGESSFEREGHLLRLLPSLESQGRMARVIVTVEDPLNLKGKEGVQPLLLGSYINVSIDSGHLNNVFAIPRTAYRDDNTLWIMSSSGTLEIRKVDAVWRDKNFIYLGAGLTDGEKLVTTDISTPLKGMNLRENVSVKGKE</sequence>
<dbReference type="STRING" id="1519643.SAMN06295933_2086"/>
<dbReference type="EMBL" id="FWZU01000003">
    <property type="protein sequence ID" value="SMF18483.1"/>
    <property type="molecule type" value="Genomic_DNA"/>
</dbReference>
<evidence type="ECO:0000256" key="2">
    <source>
        <dbReference type="SAM" id="Phobius"/>
    </source>
</evidence>
<comment type="similarity">
    <text evidence="1">Belongs to the membrane fusion protein (MFP) (TC 8.A.1) family.</text>
</comment>
<dbReference type="Gene3D" id="2.40.30.170">
    <property type="match status" value="1"/>
</dbReference>
<reference evidence="4" key="1">
    <citation type="submission" date="2017-04" db="EMBL/GenBank/DDBJ databases">
        <authorList>
            <person name="Varghese N."/>
            <person name="Submissions S."/>
        </authorList>
    </citation>
    <scope>NUCLEOTIDE SEQUENCE [LARGE SCALE GENOMIC DNA]</scope>
    <source>
        <strain evidence="4">K3S</strain>
    </source>
</reference>
<protein>
    <submittedName>
        <fullName evidence="3">RND family efflux transporter, MFP subunit</fullName>
    </submittedName>
</protein>
<keyword evidence="2" id="KW-1133">Transmembrane helix</keyword>
<organism evidence="3 4">
    <name type="scientific">Desulfovibrio gilichinskyi</name>
    <dbReference type="NCBI Taxonomy" id="1519643"/>
    <lineage>
        <taxon>Bacteria</taxon>
        <taxon>Pseudomonadati</taxon>
        <taxon>Thermodesulfobacteriota</taxon>
        <taxon>Desulfovibrionia</taxon>
        <taxon>Desulfovibrionales</taxon>
        <taxon>Desulfovibrionaceae</taxon>
        <taxon>Desulfovibrio</taxon>
    </lineage>
</organism>
<evidence type="ECO:0000313" key="3">
    <source>
        <dbReference type="EMBL" id="SMF18483.1"/>
    </source>
</evidence>
<dbReference type="AlphaFoldDB" id="A0A1X7DN22"/>
<dbReference type="SUPFAM" id="SSF111369">
    <property type="entry name" value="HlyD-like secretion proteins"/>
    <property type="match status" value="1"/>
</dbReference>
<gene>
    <name evidence="3" type="ORF">SAMN06295933_2086</name>
</gene>
<dbReference type="Gene3D" id="2.40.50.100">
    <property type="match status" value="1"/>
</dbReference>
<dbReference type="NCBIfam" id="TIGR01730">
    <property type="entry name" value="RND_mfp"/>
    <property type="match status" value="1"/>
</dbReference>